<accession>A0A2U9T134</accession>
<sequence length="92" mass="9369">MDAAAPADDAPKAKITMFNATCPGDIEVHADDGGPVFVNGREAAYKSFSESYYEATDAETGVTVSVSINTDGTLSLSYTGKGGANGICALAE</sequence>
<reference evidence="1 3" key="1">
    <citation type="submission" date="2018-05" db="EMBL/GenBank/DDBJ databases">
        <title>The complete genome of Lysobacter maris HZ9B, a marine bacterium antagonistic against terrestrial plant pathogens.</title>
        <authorList>
            <person name="Zhang X.-Q."/>
        </authorList>
    </citation>
    <scope>NUCLEOTIDE SEQUENCE [LARGE SCALE GENOMIC DNA]</scope>
    <source>
        <strain evidence="1 3">HZ9B</strain>
    </source>
</reference>
<evidence type="ECO:0000313" key="3">
    <source>
        <dbReference type="Proteomes" id="UP000249447"/>
    </source>
</evidence>
<keyword evidence="3" id="KW-1185">Reference proteome</keyword>
<dbReference type="EMBL" id="VICD02000006">
    <property type="protein sequence ID" value="KAB8198776.1"/>
    <property type="molecule type" value="Genomic_DNA"/>
</dbReference>
<reference evidence="2 4" key="2">
    <citation type="submission" date="2019-10" db="EMBL/GenBank/DDBJ databases">
        <title>Lysobacter alkalisoli sp. nov., isolated from saline-alkaline soil.</title>
        <authorList>
            <person name="Sun J.-Q."/>
        </authorList>
    </citation>
    <scope>NUCLEOTIDE SEQUENCE [LARGE SCALE GENOMIC DNA]</scope>
    <source>
        <strain evidence="2 4">KCTC 42381</strain>
    </source>
</reference>
<name>A0A2U9T134_9GAMM</name>
<dbReference type="AlphaFoldDB" id="A0A2U9T134"/>
<dbReference type="OrthoDB" id="8372029at2"/>
<protein>
    <submittedName>
        <fullName evidence="1">Uncharacterized protein</fullName>
    </submittedName>
</protein>
<dbReference type="EMBL" id="CP029843">
    <property type="protein sequence ID" value="AWV06306.1"/>
    <property type="molecule type" value="Genomic_DNA"/>
</dbReference>
<evidence type="ECO:0000313" key="2">
    <source>
        <dbReference type="EMBL" id="KAB8198776.1"/>
    </source>
</evidence>
<dbReference type="KEGG" id="lmb:C9I47_0583"/>
<dbReference type="Proteomes" id="UP000249447">
    <property type="component" value="Chromosome"/>
</dbReference>
<evidence type="ECO:0000313" key="1">
    <source>
        <dbReference type="EMBL" id="AWV06306.1"/>
    </source>
</evidence>
<evidence type="ECO:0000313" key="4">
    <source>
        <dbReference type="Proteomes" id="UP000320431"/>
    </source>
</evidence>
<proteinExistence type="predicted"/>
<gene>
    <name evidence="1" type="ORF">C9I47_0583</name>
    <name evidence="2" type="ORF">FKV24_000525</name>
</gene>
<dbReference type="Proteomes" id="UP000320431">
    <property type="component" value="Unassembled WGS sequence"/>
</dbReference>
<organism evidence="1 3">
    <name type="scientific">Marilutibacter maris</name>
    <dbReference type="NCBI Taxonomy" id="1605891"/>
    <lineage>
        <taxon>Bacteria</taxon>
        <taxon>Pseudomonadati</taxon>
        <taxon>Pseudomonadota</taxon>
        <taxon>Gammaproteobacteria</taxon>
        <taxon>Lysobacterales</taxon>
        <taxon>Lysobacteraceae</taxon>
        <taxon>Marilutibacter</taxon>
    </lineage>
</organism>